<evidence type="ECO:0000256" key="9">
    <source>
        <dbReference type="ARBA" id="ARBA00023102"/>
    </source>
</evidence>
<dbReference type="PATRIC" id="fig|1183438.3.peg.2474"/>
<dbReference type="GO" id="GO:0004400">
    <property type="term" value="F:histidinol-phosphate transaminase activity"/>
    <property type="evidence" value="ECO:0007669"/>
    <property type="project" value="UniProtKB-UniRule"/>
</dbReference>
<dbReference type="Gene3D" id="3.90.1150.10">
    <property type="entry name" value="Aspartate Aminotransferase, domain 1"/>
    <property type="match status" value="1"/>
</dbReference>
<dbReference type="STRING" id="1183438.GKIL_2513"/>
<evidence type="ECO:0000256" key="10">
    <source>
        <dbReference type="ARBA" id="ARBA00047481"/>
    </source>
</evidence>
<dbReference type="SUPFAM" id="SSF53383">
    <property type="entry name" value="PLP-dependent transferases"/>
    <property type="match status" value="1"/>
</dbReference>
<keyword evidence="5 11" id="KW-0032">Aminotransferase</keyword>
<dbReference type="Proteomes" id="UP000017396">
    <property type="component" value="Chromosome"/>
</dbReference>
<dbReference type="Pfam" id="PF00155">
    <property type="entry name" value="Aminotran_1_2"/>
    <property type="match status" value="1"/>
</dbReference>
<dbReference type="NCBIfam" id="NF002726">
    <property type="entry name" value="PRK02610.1"/>
    <property type="match status" value="1"/>
</dbReference>
<dbReference type="InterPro" id="IPR015421">
    <property type="entry name" value="PyrdxlP-dep_Trfase_major"/>
</dbReference>
<dbReference type="NCBIfam" id="TIGR01141">
    <property type="entry name" value="hisC"/>
    <property type="match status" value="1"/>
</dbReference>
<keyword evidence="6 11" id="KW-0028">Amino-acid biosynthesis</keyword>
<evidence type="ECO:0000256" key="4">
    <source>
        <dbReference type="ARBA" id="ARBA00011738"/>
    </source>
</evidence>
<organism evidence="13 14">
    <name type="scientific">Gloeobacter kilaueensis (strain ATCC BAA-2537 / CCAP 1431/1 / ULC 316 / JS1)</name>
    <dbReference type="NCBI Taxonomy" id="1183438"/>
    <lineage>
        <taxon>Bacteria</taxon>
        <taxon>Bacillati</taxon>
        <taxon>Cyanobacteriota</taxon>
        <taxon>Cyanophyceae</taxon>
        <taxon>Gloeobacterales</taxon>
        <taxon>Gloeobacteraceae</taxon>
        <taxon>Gloeobacter</taxon>
    </lineage>
</organism>
<dbReference type="HAMAP" id="MF_01023">
    <property type="entry name" value="HisC_aminotrans_2"/>
    <property type="match status" value="1"/>
</dbReference>
<reference evidence="13 14" key="1">
    <citation type="journal article" date="2013" name="PLoS ONE">
        <title>Cultivation and Complete Genome Sequencing of Gloeobacter kilaueensis sp. nov., from a Lava Cave in Kilauea Caldera, Hawai'i.</title>
        <authorList>
            <person name="Saw J.H."/>
            <person name="Schatz M."/>
            <person name="Brown M.V."/>
            <person name="Kunkel D.D."/>
            <person name="Foster J.S."/>
            <person name="Shick H."/>
            <person name="Christensen S."/>
            <person name="Hou S."/>
            <person name="Wan X."/>
            <person name="Donachie S.P."/>
        </authorList>
    </citation>
    <scope>NUCLEOTIDE SEQUENCE [LARGE SCALE GENOMIC DNA]</scope>
    <source>
        <strain evidence="14">JS</strain>
    </source>
</reference>
<keyword evidence="14" id="KW-1185">Reference proteome</keyword>
<comment type="catalytic activity">
    <reaction evidence="10 11">
        <text>L-histidinol phosphate + 2-oxoglutarate = 3-(imidazol-4-yl)-2-oxopropyl phosphate + L-glutamate</text>
        <dbReference type="Rhea" id="RHEA:23744"/>
        <dbReference type="ChEBI" id="CHEBI:16810"/>
        <dbReference type="ChEBI" id="CHEBI:29985"/>
        <dbReference type="ChEBI" id="CHEBI:57766"/>
        <dbReference type="ChEBI" id="CHEBI:57980"/>
        <dbReference type="EC" id="2.6.1.9"/>
    </reaction>
</comment>
<dbReference type="InterPro" id="IPR015424">
    <property type="entry name" value="PyrdxlP-dep_Trfase"/>
</dbReference>
<proteinExistence type="inferred from homology"/>
<dbReference type="HOGENOM" id="CLU_017584_3_1_3"/>
<comment type="pathway">
    <text evidence="2 11">Amino-acid biosynthesis; L-histidine biosynthesis; L-histidine from 5-phospho-alpha-D-ribose 1-diphosphate: step 7/9.</text>
</comment>
<accession>U5QMC2</accession>
<evidence type="ECO:0000256" key="3">
    <source>
        <dbReference type="ARBA" id="ARBA00007970"/>
    </source>
</evidence>
<evidence type="ECO:0000256" key="2">
    <source>
        <dbReference type="ARBA" id="ARBA00005011"/>
    </source>
</evidence>
<dbReference type="Gene3D" id="3.40.640.10">
    <property type="entry name" value="Type I PLP-dependent aspartate aminotransferase-like (Major domain)"/>
    <property type="match status" value="1"/>
</dbReference>
<dbReference type="PANTHER" id="PTHR43643:SF6">
    <property type="entry name" value="HISTIDINOL-PHOSPHATE AMINOTRANSFERASE"/>
    <property type="match status" value="1"/>
</dbReference>
<sequence length="357" mass="39730">MQPFLRPELAGFEAYHAPVWPEADRLDANENPHDLPEWLKNKLAYQFEQVQAANRYPQANPEALKAAIGEYCGVVPDLVSLGNGSDELIRSILIATCLGSRGRVLTAEPTFSMYSIIARTLGIPYHPLPRTADFAVDLDGLEAAIAHFDGIQVLFLANPNSPTANLLQPGAIERLRQLPVLVVLDEAYYEFSQYTSVPLLSEWPNLIVLRTFSKAFRLASFRVGYALAAPEYVSALEKVRLPYNLPGHSQLAALTALEHRDLLLSVIPEILCERQRLERFLSDFEQLRLYPSDANFLFVRLLGTDARTLHRQLAERGSLVRAVGGGLRITIGTPSENDRLIANLAALLSGRNGRHWP</sequence>
<evidence type="ECO:0000256" key="7">
    <source>
        <dbReference type="ARBA" id="ARBA00022679"/>
    </source>
</evidence>
<dbReference type="OrthoDB" id="9813612at2"/>
<dbReference type="InterPro" id="IPR015422">
    <property type="entry name" value="PyrdxlP-dep_Trfase_small"/>
</dbReference>
<dbReference type="eggNOG" id="COG0079">
    <property type="taxonomic scope" value="Bacteria"/>
</dbReference>
<dbReference type="EC" id="2.6.1.9" evidence="11"/>
<feature type="modified residue" description="N6-(pyridoxal phosphate)lysine" evidence="11">
    <location>
        <position position="214"/>
    </location>
</feature>
<evidence type="ECO:0000256" key="5">
    <source>
        <dbReference type="ARBA" id="ARBA00022576"/>
    </source>
</evidence>
<comment type="subunit">
    <text evidence="4 11">Homodimer.</text>
</comment>
<evidence type="ECO:0000313" key="14">
    <source>
        <dbReference type="Proteomes" id="UP000017396"/>
    </source>
</evidence>
<dbReference type="InterPro" id="IPR050106">
    <property type="entry name" value="HistidinolP_aminotransfase"/>
</dbReference>
<dbReference type="CDD" id="cd00609">
    <property type="entry name" value="AAT_like"/>
    <property type="match status" value="1"/>
</dbReference>
<evidence type="ECO:0000256" key="8">
    <source>
        <dbReference type="ARBA" id="ARBA00022898"/>
    </source>
</evidence>
<dbReference type="InterPro" id="IPR004839">
    <property type="entry name" value="Aminotransferase_I/II_large"/>
</dbReference>
<comment type="cofactor">
    <cofactor evidence="1 11">
        <name>pyridoxal 5'-phosphate</name>
        <dbReference type="ChEBI" id="CHEBI:597326"/>
    </cofactor>
</comment>
<dbReference type="PANTHER" id="PTHR43643">
    <property type="entry name" value="HISTIDINOL-PHOSPHATE AMINOTRANSFERASE 2"/>
    <property type="match status" value="1"/>
</dbReference>
<keyword evidence="7 11" id="KW-0808">Transferase</keyword>
<evidence type="ECO:0000313" key="13">
    <source>
        <dbReference type="EMBL" id="AGY58759.1"/>
    </source>
</evidence>
<protein>
    <recommendedName>
        <fullName evidence="11">Histidinol-phosphate aminotransferase</fullName>
        <ecNumber evidence="11">2.6.1.9</ecNumber>
    </recommendedName>
    <alternativeName>
        <fullName evidence="11">Imidazole acetol-phosphate transaminase</fullName>
    </alternativeName>
</protein>
<dbReference type="GO" id="GO:0000105">
    <property type="term" value="P:L-histidine biosynthetic process"/>
    <property type="evidence" value="ECO:0007669"/>
    <property type="project" value="UniProtKB-UniRule"/>
</dbReference>
<evidence type="ECO:0000256" key="6">
    <source>
        <dbReference type="ARBA" id="ARBA00022605"/>
    </source>
</evidence>
<keyword evidence="8 11" id="KW-0663">Pyridoxal phosphate</keyword>
<keyword evidence="9 11" id="KW-0368">Histidine biosynthesis</keyword>
<dbReference type="GO" id="GO:0030170">
    <property type="term" value="F:pyridoxal phosphate binding"/>
    <property type="evidence" value="ECO:0007669"/>
    <property type="project" value="InterPro"/>
</dbReference>
<dbReference type="RefSeq" id="WP_023173945.1">
    <property type="nucleotide sequence ID" value="NC_022600.1"/>
</dbReference>
<name>U5QMC2_GLOK1</name>
<evidence type="ECO:0000259" key="12">
    <source>
        <dbReference type="Pfam" id="PF00155"/>
    </source>
</evidence>
<comment type="similarity">
    <text evidence="3 11">Belongs to the class-II pyridoxal-phosphate-dependent aminotransferase family. Histidinol-phosphate aminotransferase subfamily.</text>
</comment>
<feature type="domain" description="Aminotransferase class I/classII large" evidence="12">
    <location>
        <begin position="26"/>
        <end position="343"/>
    </location>
</feature>
<dbReference type="KEGG" id="glj:GKIL_2513"/>
<evidence type="ECO:0000256" key="1">
    <source>
        <dbReference type="ARBA" id="ARBA00001933"/>
    </source>
</evidence>
<dbReference type="UniPathway" id="UPA00031">
    <property type="reaction ID" value="UER00012"/>
</dbReference>
<evidence type="ECO:0000256" key="11">
    <source>
        <dbReference type="HAMAP-Rule" id="MF_01023"/>
    </source>
</evidence>
<dbReference type="AlphaFoldDB" id="U5QMC2"/>
<dbReference type="EMBL" id="CP003587">
    <property type="protein sequence ID" value="AGY58759.1"/>
    <property type="molecule type" value="Genomic_DNA"/>
</dbReference>
<dbReference type="InterPro" id="IPR005861">
    <property type="entry name" value="HisP_aminotrans"/>
</dbReference>
<gene>
    <name evidence="11 13" type="primary">hisC</name>
    <name evidence="13" type="ORF">GKIL_2513</name>
</gene>